<dbReference type="PANTHER" id="PTHR46585">
    <property type="entry name" value="INTEGRASE CORE DOMAIN CONTAINING PROTEIN"/>
    <property type="match status" value="1"/>
</dbReference>
<feature type="domain" description="Integrase catalytic" evidence="2">
    <location>
        <begin position="67"/>
        <end position="232"/>
    </location>
</feature>
<name>A0A6J8D6N8_MYTCO</name>
<dbReference type="InterPro" id="IPR001584">
    <property type="entry name" value="Integrase_cat-core"/>
</dbReference>
<sequence>MSSYNYEDYLRKIWHDPKHPAAFTGSDKLYKIVKQEGKIKIGRHKIKQWLQDQDSYSLSRNIVHKFRRSRYVVDTIDSLWEMDLAQLDGIQSFNSGFKFLLFVIDCFSKYLWIQPIKDKTHTSVLYALKNVLSGTRKPTSIRSDLGKEFKNQYVRKYLSNQGINAYYSLNDTKCAIVERSIRSLKSILYRYFRHNQTYKYVNVIQDIVKGYNARPHRSLGGFSPIEVNKQNAGEVRLSAYLARHPKKREKKVVKKTKSKSRKKSFKYKINDLVRLTFKRHPFQRGYQQKWTEEIFKIRRRTSFPSKMSIRMVLKSTDGSHLFEKNTAHDFTVQLDRQINLEAYWVVALTEIDITYKSSSKFIDDVYVYSNICEESFCRFYRKTTPAKKFTSVKMQQRFKKGFCQTFLVGIVLRCERKNVHKNETKVEQVAPTVAIADRAVSELIQQKHDKEPHVRENKVKSVGIKRKKSKPTRIPVGKLKGATAKKQKSKRTAKPKKKLGKKNKTRKIDFKTVPSIFDRHTSKKWRI</sequence>
<feature type="region of interest" description="Disordered" evidence="1">
    <location>
        <begin position="448"/>
        <end position="511"/>
    </location>
</feature>
<feature type="compositionally biased region" description="Basic and acidic residues" evidence="1">
    <location>
        <begin position="448"/>
        <end position="459"/>
    </location>
</feature>
<dbReference type="OrthoDB" id="6062143at2759"/>
<feature type="compositionally biased region" description="Basic residues" evidence="1">
    <location>
        <begin position="483"/>
        <end position="505"/>
    </location>
</feature>
<dbReference type="Proteomes" id="UP000507470">
    <property type="component" value="Unassembled WGS sequence"/>
</dbReference>
<dbReference type="InterPro" id="IPR036397">
    <property type="entry name" value="RNaseH_sf"/>
</dbReference>
<organism evidence="3 4">
    <name type="scientific">Mytilus coruscus</name>
    <name type="common">Sea mussel</name>
    <dbReference type="NCBI Taxonomy" id="42192"/>
    <lineage>
        <taxon>Eukaryota</taxon>
        <taxon>Metazoa</taxon>
        <taxon>Spiralia</taxon>
        <taxon>Lophotrochozoa</taxon>
        <taxon>Mollusca</taxon>
        <taxon>Bivalvia</taxon>
        <taxon>Autobranchia</taxon>
        <taxon>Pteriomorphia</taxon>
        <taxon>Mytilida</taxon>
        <taxon>Mytiloidea</taxon>
        <taxon>Mytilidae</taxon>
        <taxon>Mytilinae</taxon>
        <taxon>Mytilus</taxon>
    </lineage>
</organism>
<evidence type="ECO:0000313" key="3">
    <source>
        <dbReference type="EMBL" id="CAC5402770.1"/>
    </source>
</evidence>
<dbReference type="PROSITE" id="PS50994">
    <property type="entry name" value="INTEGRASE"/>
    <property type="match status" value="1"/>
</dbReference>
<dbReference type="Pfam" id="PF00665">
    <property type="entry name" value="rve"/>
    <property type="match status" value="1"/>
</dbReference>
<dbReference type="EMBL" id="CACVKT020006631">
    <property type="protein sequence ID" value="CAC5402770.1"/>
    <property type="molecule type" value="Genomic_DNA"/>
</dbReference>
<evidence type="ECO:0000256" key="1">
    <source>
        <dbReference type="SAM" id="MobiDB-lite"/>
    </source>
</evidence>
<dbReference type="AlphaFoldDB" id="A0A6J8D6N8"/>
<keyword evidence="4" id="KW-1185">Reference proteome</keyword>
<dbReference type="PANTHER" id="PTHR46585:SF1">
    <property type="entry name" value="CHROMO DOMAIN-CONTAINING PROTEIN"/>
    <property type="match status" value="1"/>
</dbReference>
<gene>
    <name evidence="3" type="ORF">MCOR_36718</name>
</gene>
<dbReference type="Gene3D" id="3.30.420.10">
    <property type="entry name" value="Ribonuclease H-like superfamily/Ribonuclease H"/>
    <property type="match status" value="1"/>
</dbReference>
<evidence type="ECO:0000259" key="2">
    <source>
        <dbReference type="PROSITE" id="PS50994"/>
    </source>
</evidence>
<proteinExistence type="predicted"/>
<dbReference type="GO" id="GO:0015074">
    <property type="term" value="P:DNA integration"/>
    <property type="evidence" value="ECO:0007669"/>
    <property type="project" value="InterPro"/>
</dbReference>
<dbReference type="SUPFAM" id="SSF53098">
    <property type="entry name" value="Ribonuclease H-like"/>
    <property type="match status" value="1"/>
</dbReference>
<accession>A0A6J8D6N8</accession>
<dbReference type="InterPro" id="IPR012337">
    <property type="entry name" value="RNaseH-like_sf"/>
</dbReference>
<evidence type="ECO:0000313" key="4">
    <source>
        <dbReference type="Proteomes" id="UP000507470"/>
    </source>
</evidence>
<protein>
    <recommendedName>
        <fullName evidence="2">Integrase catalytic domain-containing protein</fullName>
    </recommendedName>
</protein>
<reference evidence="3 4" key="1">
    <citation type="submission" date="2020-06" db="EMBL/GenBank/DDBJ databases">
        <authorList>
            <person name="Li R."/>
            <person name="Bekaert M."/>
        </authorList>
    </citation>
    <scope>NUCLEOTIDE SEQUENCE [LARGE SCALE GENOMIC DNA]</scope>
    <source>
        <strain evidence="4">wild</strain>
    </source>
</reference>
<dbReference type="GO" id="GO:0003676">
    <property type="term" value="F:nucleic acid binding"/>
    <property type="evidence" value="ECO:0007669"/>
    <property type="project" value="InterPro"/>
</dbReference>